<gene>
    <name evidence="1" type="primary">LOC100177463</name>
</gene>
<dbReference type="Gene3D" id="3.80.10.10">
    <property type="entry name" value="Ribonuclease Inhibitor"/>
    <property type="match status" value="1"/>
</dbReference>
<name>F6RPF8_CIOIN</name>
<evidence type="ECO:0000313" key="1">
    <source>
        <dbReference type="Ensembl" id="ENSCINP00000013443.3"/>
    </source>
</evidence>
<reference evidence="2" key="1">
    <citation type="journal article" date="2002" name="Science">
        <title>The draft genome of Ciona intestinalis: insights into chordate and vertebrate origins.</title>
        <authorList>
            <person name="Dehal P."/>
            <person name="Satou Y."/>
            <person name="Campbell R.K."/>
            <person name="Chapman J."/>
            <person name="Degnan B."/>
            <person name="De Tomaso A."/>
            <person name="Davidson B."/>
            <person name="Di Gregorio A."/>
            <person name="Gelpke M."/>
            <person name="Goodstein D.M."/>
            <person name="Harafuji N."/>
            <person name="Hastings K.E."/>
            <person name="Ho I."/>
            <person name="Hotta K."/>
            <person name="Huang W."/>
            <person name="Kawashima T."/>
            <person name="Lemaire P."/>
            <person name="Martinez D."/>
            <person name="Meinertzhagen I.A."/>
            <person name="Necula S."/>
            <person name="Nonaka M."/>
            <person name="Putnam N."/>
            <person name="Rash S."/>
            <person name="Saiga H."/>
            <person name="Satake M."/>
            <person name="Terry A."/>
            <person name="Yamada L."/>
            <person name="Wang H.G."/>
            <person name="Awazu S."/>
            <person name="Azumi K."/>
            <person name="Boore J."/>
            <person name="Branno M."/>
            <person name="Chin-Bow S."/>
            <person name="DeSantis R."/>
            <person name="Doyle S."/>
            <person name="Francino P."/>
            <person name="Keys D.N."/>
            <person name="Haga S."/>
            <person name="Hayashi H."/>
            <person name="Hino K."/>
            <person name="Imai K.S."/>
            <person name="Inaba K."/>
            <person name="Kano S."/>
            <person name="Kobayashi K."/>
            <person name="Kobayashi M."/>
            <person name="Lee B.I."/>
            <person name="Makabe K.W."/>
            <person name="Manohar C."/>
            <person name="Matassi G."/>
            <person name="Medina M."/>
            <person name="Mochizuki Y."/>
            <person name="Mount S."/>
            <person name="Morishita T."/>
            <person name="Miura S."/>
            <person name="Nakayama A."/>
            <person name="Nishizaka S."/>
            <person name="Nomoto H."/>
            <person name="Ohta F."/>
            <person name="Oishi K."/>
            <person name="Rigoutsos I."/>
            <person name="Sano M."/>
            <person name="Sasaki A."/>
            <person name="Sasakura Y."/>
            <person name="Shoguchi E."/>
            <person name="Shin-i T."/>
            <person name="Spagnuolo A."/>
            <person name="Stainier D."/>
            <person name="Suzuki M.M."/>
            <person name="Tassy O."/>
            <person name="Takatori N."/>
            <person name="Tokuoka M."/>
            <person name="Yagi K."/>
            <person name="Yoshizaki F."/>
            <person name="Wada S."/>
            <person name="Zhang C."/>
            <person name="Hyatt P.D."/>
            <person name="Larimer F."/>
            <person name="Detter C."/>
            <person name="Doggett N."/>
            <person name="Glavina T."/>
            <person name="Hawkins T."/>
            <person name="Richardson P."/>
            <person name="Lucas S."/>
            <person name="Kohara Y."/>
            <person name="Levine M."/>
            <person name="Satoh N."/>
            <person name="Rokhsar D.S."/>
        </authorList>
    </citation>
    <scope>NUCLEOTIDE SEQUENCE [LARGE SCALE GENOMIC DNA]</scope>
</reference>
<dbReference type="HOGENOM" id="CLU_1209455_0_0_1"/>
<reference evidence="1" key="3">
    <citation type="submission" date="2025-09" db="UniProtKB">
        <authorList>
            <consortium name="Ensembl"/>
        </authorList>
    </citation>
    <scope>IDENTIFICATION</scope>
</reference>
<evidence type="ECO:0000313" key="2">
    <source>
        <dbReference type="Proteomes" id="UP000008144"/>
    </source>
</evidence>
<accession>F6RPF8</accession>
<dbReference type="AlphaFoldDB" id="F6RPF8"/>
<protein>
    <submittedName>
        <fullName evidence="1">Uncharacterized LOC100177463</fullName>
    </submittedName>
</protein>
<reference evidence="1" key="2">
    <citation type="submission" date="2025-08" db="UniProtKB">
        <authorList>
            <consortium name="Ensembl"/>
        </authorList>
    </citation>
    <scope>IDENTIFICATION</scope>
</reference>
<dbReference type="GeneTree" id="ENSGT00390000014445"/>
<dbReference type="OMA" id="IQGLIAM"/>
<keyword evidence="2" id="KW-1185">Reference proteome</keyword>
<sequence length="211" mass="23976">MRKTNRALYRSTLQQQAINAILQSFTREVAFLYLGEHLKLGDRGNSLLLDLIKTKELKEVKFADCLLKNDDLTQIRNLLWEKTDKLIFRDNTDVGVEGCVLIKHLVTQRPVKVFSMWDCDVGPSQLSCLIQGLIAMKGDVIEEVNLRGSHMSTECCILLKQLLSAKRIKKLDLGHCRITNDQLIYLADGLEAMTGTMEVLNLRGNLIMRSE</sequence>
<dbReference type="Ensembl" id="ENSCINT00000013443.3">
    <property type="protein sequence ID" value="ENSCINP00000013443.3"/>
    <property type="gene ID" value="ENSCING00000006548.3"/>
</dbReference>
<dbReference type="Proteomes" id="UP000008144">
    <property type="component" value="Unassembled WGS sequence"/>
</dbReference>
<dbReference type="SUPFAM" id="SSF52047">
    <property type="entry name" value="RNI-like"/>
    <property type="match status" value="1"/>
</dbReference>
<organism evidence="1 2">
    <name type="scientific">Ciona intestinalis</name>
    <name type="common">Transparent sea squirt</name>
    <name type="synonym">Ascidia intestinalis</name>
    <dbReference type="NCBI Taxonomy" id="7719"/>
    <lineage>
        <taxon>Eukaryota</taxon>
        <taxon>Metazoa</taxon>
        <taxon>Chordata</taxon>
        <taxon>Tunicata</taxon>
        <taxon>Ascidiacea</taxon>
        <taxon>Phlebobranchia</taxon>
        <taxon>Cionidae</taxon>
        <taxon>Ciona</taxon>
    </lineage>
</organism>
<dbReference type="InParanoid" id="F6RPF8"/>
<proteinExistence type="predicted"/>
<dbReference type="InterPro" id="IPR032675">
    <property type="entry name" value="LRR_dom_sf"/>
</dbReference>